<reference evidence="2 3" key="1">
    <citation type="journal article" date="2013" name="Curr. Biol.">
        <title>The Genome of the Foraminiferan Reticulomyxa filosa.</title>
        <authorList>
            <person name="Glockner G."/>
            <person name="Hulsmann N."/>
            <person name="Schleicher M."/>
            <person name="Noegel A.A."/>
            <person name="Eichinger L."/>
            <person name="Gallinger C."/>
            <person name="Pawlowski J."/>
            <person name="Sierra R."/>
            <person name="Euteneuer U."/>
            <person name="Pillet L."/>
            <person name="Moustafa A."/>
            <person name="Platzer M."/>
            <person name="Groth M."/>
            <person name="Szafranski K."/>
            <person name="Schliwa M."/>
        </authorList>
    </citation>
    <scope>NUCLEOTIDE SEQUENCE [LARGE SCALE GENOMIC DNA]</scope>
</reference>
<dbReference type="Proteomes" id="UP000023152">
    <property type="component" value="Unassembled WGS sequence"/>
</dbReference>
<evidence type="ECO:0000256" key="1">
    <source>
        <dbReference type="SAM" id="MobiDB-lite"/>
    </source>
</evidence>
<proteinExistence type="predicted"/>
<protein>
    <submittedName>
        <fullName evidence="2">Uncharacterized protein</fullName>
    </submittedName>
</protein>
<evidence type="ECO:0000313" key="3">
    <source>
        <dbReference type="Proteomes" id="UP000023152"/>
    </source>
</evidence>
<gene>
    <name evidence="2" type="ORF">RFI_39806</name>
</gene>
<dbReference type="AlphaFoldDB" id="X6L9A9"/>
<accession>X6L9A9</accession>
<feature type="non-terminal residue" evidence="2">
    <location>
        <position position="316"/>
    </location>
</feature>
<feature type="compositionally biased region" description="Basic and acidic residues" evidence="1">
    <location>
        <begin position="68"/>
        <end position="95"/>
    </location>
</feature>
<keyword evidence="3" id="KW-1185">Reference proteome</keyword>
<comment type="caution">
    <text evidence="2">The sequence shown here is derived from an EMBL/GenBank/DDBJ whole genome shotgun (WGS) entry which is preliminary data.</text>
</comment>
<sequence>MTNDATKKTGQGLYTSSFIAQFIDKIFLLFVAKADEQLIQKFRREVANERRQQRFEEKKARKLALITAKDKHEKKSDDNKQDESKKKTTEEKKQIDEEEEKKKQRKPMIEWSKLPSFTWGSVFTKYLGSGVVLLETIRRENARKQNEKSAVHPCYSGRTLNENVGRQNKAFDARICWSNGFREDTLGRGQSKQNQHTLLKFNLDKGPSNEIPEDKTALDGNSNRIQHNTTYRESLRYRWYEVPIVKQGIQYILQALKNVNVVDNEGLRIIENDHCAMLLLEKLVRKYHSKYSNCTRQRYPRALLWKEIDTLKEYHD</sequence>
<feature type="region of interest" description="Disordered" evidence="1">
    <location>
        <begin position="66"/>
        <end position="107"/>
    </location>
</feature>
<name>X6L9A9_RETFI</name>
<organism evidence="2 3">
    <name type="scientific">Reticulomyxa filosa</name>
    <dbReference type="NCBI Taxonomy" id="46433"/>
    <lineage>
        <taxon>Eukaryota</taxon>
        <taxon>Sar</taxon>
        <taxon>Rhizaria</taxon>
        <taxon>Retaria</taxon>
        <taxon>Foraminifera</taxon>
        <taxon>Monothalamids</taxon>
        <taxon>Reticulomyxidae</taxon>
        <taxon>Reticulomyxa</taxon>
    </lineage>
</organism>
<evidence type="ECO:0000313" key="2">
    <source>
        <dbReference type="EMBL" id="ETN97721.1"/>
    </source>
</evidence>
<dbReference type="EMBL" id="ASPP01048822">
    <property type="protein sequence ID" value="ETN97721.1"/>
    <property type="molecule type" value="Genomic_DNA"/>
</dbReference>